<feature type="chain" id="PRO_5013390829" evidence="2">
    <location>
        <begin position="24"/>
        <end position="400"/>
    </location>
</feature>
<organism evidence="3 4">
    <name type="scientific">Pseudomassariella vexata</name>
    <dbReference type="NCBI Taxonomy" id="1141098"/>
    <lineage>
        <taxon>Eukaryota</taxon>
        <taxon>Fungi</taxon>
        <taxon>Dikarya</taxon>
        <taxon>Ascomycota</taxon>
        <taxon>Pezizomycotina</taxon>
        <taxon>Sordariomycetes</taxon>
        <taxon>Xylariomycetidae</taxon>
        <taxon>Amphisphaeriales</taxon>
        <taxon>Pseudomassariaceae</taxon>
        <taxon>Pseudomassariella</taxon>
    </lineage>
</organism>
<evidence type="ECO:0000313" key="4">
    <source>
        <dbReference type="Proteomes" id="UP000193689"/>
    </source>
</evidence>
<feature type="signal peptide" evidence="2">
    <location>
        <begin position="1"/>
        <end position="23"/>
    </location>
</feature>
<dbReference type="RefSeq" id="XP_040719739.1">
    <property type="nucleotide sequence ID" value="XM_040861726.1"/>
</dbReference>
<keyword evidence="2" id="KW-0732">Signal</keyword>
<name>A0A1Y2EDY8_9PEZI</name>
<feature type="region of interest" description="Disordered" evidence="1">
    <location>
        <begin position="24"/>
        <end position="50"/>
    </location>
</feature>
<dbReference type="AlphaFoldDB" id="A0A1Y2EDY8"/>
<dbReference type="Proteomes" id="UP000193689">
    <property type="component" value="Unassembled WGS sequence"/>
</dbReference>
<feature type="compositionally biased region" description="Low complexity" evidence="1">
    <location>
        <begin position="40"/>
        <end position="50"/>
    </location>
</feature>
<evidence type="ECO:0000256" key="2">
    <source>
        <dbReference type="SAM" id="SignalP"/>
    </source>
</evidence>
<evidence type="ECO:0000256" key="1">
    <source>
        <dbReference type="SAM" id="MobiDB-lite"/>
    </source>
</evidence>
<keyword evidence="4" id="KW-1185">Reference proteome</keyword>
<dbReference type="GO" id="GO:0008081">
    <property type="term" value="F:phosphoric diester hydrolase activity"/>
    <property type="evidence" value="ECO:0007669"/>
    <property type="project" value="InterPro"/>
</dbReference>
<gene>
    <name evidence="3" type="ORF">BCR38DRAFT_454722</name>
</gene>
<feature type="compositionally biased region" description="Gly residues" evidence="1">
    <location>
        <begin position="25"/>
        <end position="39"/>
    </location>
</feature>
<accession>A0A1Y2EDY8</accession>
<comment type="caution">
    <text evidence="3">The sequence shown here is derived from an EMBL/GenBank/DDBJ whole genome shotgun (WGS) entry which is preliminary data.</text>
</comment>
<dbReference type="SUPFAM" id="SSF51695">
    <property type="entry name" value="PLC-like phosphodiesterases"/>
    <property type="match status" value="1"/>
</dbReference>
<protein>
    <submittedName>
        <fullName evidence="3">PLC-like phosphodiesterase</fullName>
    </submittedName>
</protein>
<dbReference type="GO" id="GO:0006629">
    <property type="term" value="P:lipid metabolic process"/>
    <property type="evidence" value="ECO:0007669"/>
    <property type="project" value="InterPro"/>
</dbReference>
<dbReference type="InterPro" id="IPR017946">
    <property type="entry name" value="PLC-like_Pdiesterase_TIM-brl"/>
</dbReference>
<dbReference type="PANTHER" id="PTHR13593:SF80">
    <property type="entry name" value="PLC-LIKE PHOSPHODIESTERASE"/>
    <property type="match status" value="1"/>
</dbReference>
<dbReference type="STRING" id="1141098.A0A1Y2EDY8"/>
<dbReference type="Pfam" id="PF26146">
    <property type="entry name" value="PI-PLC_X"/>
    <property type="match status" value="1"/>
</dbReference>
<dbReference type="InParanoid" id="A0A1Y2EDY8"/>
<evidence type="ECO:0000313" key="3">
    <source>
        <dbReference type="EMBL" id="ORY69789.1"/>
    </source>
</evidence>
<reference evidence="3 4" key="1">
    <citation type="submission" date="2016-07" db="EMBL/GenBank/DDBJ databases">
        <title>Pervasive Adenine N6-methylation of Active Genes in Fungi.</title>
        <authorList>
            <consortium name="DOE Joint Genome Institute"/>
            <person name="Mondo S.J."/>
            <person name="Dannebaum R.O."/>
            <person name="Kuo R.C."/>
            <person name="Labutti K."/>
            <person name="Haridas S."/>
            <person name="Kuo A."/>
            <person name="Salamov A."/>
            <person name="Ahrendt S.R."/>
            <person name="Lipzen A."/>
            <person name="Sullivan W."/>
            <person name="Andreopoulos W.B."/>
            <person name="Clum A."/>
            <person name="Lindquist E."/>
            <person name="Daum C."/>
            <person name="Ramamoorthy G.K."/>
            <person name="Gryganskyi A."/>
            <person name="Culley D."/>
            <person name="Magnuson J.K."/>
            <person name="James T.Y."/>
            <person name="O'Malley M.A."/>
            <person name="Stajich J.E."/>
            <person name="Spatafora J.W."/>
            <person name="Visel A."/>
            <person name="Grigoriev I.V."/>
        </authorList>
    </citation>
    <scope>NUCLEOTIDE SEQUENCE [LARGE SCALE GENOMIC DNA]</scope>
    <source>
        <strain evidence="3 4">CBS 129021</strain>
    </source>
</reference>
<dbReference type="GeneID" id="63777938"/>
<dbReference type="Gene3D" id="3.20.20.190">
    <property type="entry name" value="Phosphatidylinositol (PI) phosphodiesterase"/>
    <property type="match status" value="1"/>
</dbReference>
<dbReference type="OrthoDB" id="7984201at2759"/>
<sequence>MVFSLRNIFTAAAVLSATAIAAPQGPGGQGGAQGGGQQGSGSVATTTSSWAPTTSNWASASASATSTTSASAVQAVSTSTACNNSPDLCDRQYSNVTHMGAHDSAFLRDASTDNSISGNQYFNATYALNAGLRLLQTQVHLLNGTLENCHTTCDLLDGGSLESWLSAIKDWMDENTDEVVTLLIVNSDDQDVSDFGSVFESSGIDEYGYTPDGSGWPTLGSMISANTRLVTFIASINSSTTYSYLLPEFEYVFETAYDVRSLSGFNCSIDRPTTYDSASAAISDGLLPLMNHFAYSAIGSVEIPNVSDIDTTNSPDTNTTGALGTHAYQCYNEWAQAPTFVLVDFYSEGPAIDTADNINGITATGRSDSSDSSSVAANPRGLGVKTGALVAFFAAAVLLV</sequence>
<dbReference type="InterPro" id="IPR051057">
    <property type="entry name" value="PI-PLC_domain"/>
</dbReference>
<dbReference type="PANTHER" id="PTHR13593">
    <property type="match status" value="1"/>
</dbReference>
<dbReference type="EMBL" id="MCFJ01000002">
    <property type="protein sequence ID" value="ORY69789.1"/>
    <property type="molecule type" value="Genomic_DNA"/>
</dbReference>
<proteinExistence type="predicted"/>